<keyword evidence="1 6" id="KW-0808">Transferase</keyword>
<name>A0A1G2PIN8_9BACT</name>
<dbReference type="Gene3D" id="3.40.50.10330">
    <property type="entry name" value="Probable inorganic polyphosphate/atp-NAD kinase, domain 1"/>
    <property type="match status" value="1"/>
</dbReference>
<dbReference type="STRING" id="1802362.A2806_03465"/>
<feature type="binding site" evidence="6">
    <location>
        <begin position="48"/>
        <end position="49"/>
    </location>
    <ligand>
        <name>NAD(+)</name>
        <dbReference type="ChEBI" id="CHEBI:57540"/>
    </ligand>
</feature>
<evidence type="ECO:0000313" key="8">
    <source>
        <dbReference type="Proteomes" id="UP000177629"/>
    </source>
</evidence>
<comment type="caution">
    <text evidence="6">Lacks conserved residue(s) required for the propagation of feature annotation.</text>
</comment>
<comment type="similarity">
    <text evidence="6">Belongs to the NAD kinase family.</text>
</comment>
<dbReference type="InterPro" id="IPR017438">
    <property type="entry name" value="ATP-NAD_kinase_N"/>
</dbReference>
<keyword evidence="3 6" id="KW-0521">NADP</keyword>
<feature type="binding site" evidence="6">
    <location>
        <begin position="123"/>
        <end position="124"/>
    </location>
    <ligand>
        <name>NAD(+)</name>
        <dbReference type="ChEBI" id="CHEBI:57540"/>
    </ligand>
</feature>
<dbReference type="GO" id="GO:0005524">
    <property type="term" value="F:ATP binding"/>
    <property type="evidence" value="ECO:0007669"/>
    <property type="project" value="UniProtKB-KW"/>
</dbReference>
<dbReference type="InterPro" id="IPR002504">
    <property type="entry name" value="NADK"/>
</dbReference>
<dbReference type="AlphaFoldDB" id="A0A1G2PIN8"/>
<sequence length="274" mass="30166">MEPKKIAILARPDNLEAQVYADGLRKHAATLFVSSPQDADVIVIIGGDGTMLSVVAQYQHLRKPFVGFNFGDVGFFMNPYIDPPQSIKMLQESGEHFRTQTYRLLRVVAKDIAGRERCVYAFNEILVQRATPQSAHLDVLIDGEVINKFSGDGIIVSSPQGSTAYAQSAGGPIVHPGVAALIIVPFVAQRAWTFRSLLDAVVYPADSRIEVKNRSQAKRPVHLLYDGKNGGIISSVSVTVSRQKASILYLKDSRYRTGFTQRLVDKIIGPPRED</sequence>
<gene>
    <name evidence="6" type="primary">nadK</name>
    <name evidence="7" type="ORF">A2806_03465</name>
</gene>
<accession>A0A1G2PIN8</accession>
<dbReference type="GO" id="GO:0051287">
    <property type="term" value="F:NAD binding"/>
    <property type="evidence" value="ECO:0007669"/>
    <property type="project" value="UniProtKB-ARBA"/>
</dbReference>
<dbReference type="HAMAP" id="MF_00361">
    <property type="entry name" value="NAD_kinase"/>
    <property type="match status" value="1"/>
</dbReference>
<dbReference type="InterPro" id="IPR016064">
    <property type="entry name" value="NAD/diacylglycerol_kinase_sf"/>
</dbReference>
<dbReference type="GO" id="GO:0019674">
    <property type="term" value="P:NAD+ metabolic process"/>
    <property type="evidence" value="ECO:0007669"/>
    <property type="project" value="InterPro"/>
</dbReference>
<reference evidence="7 8" key="1">
    <citation type="journal article" date="2016" name="Nat. Commun.">
        <title>Thousands of microbial genomes shed light on interconnected biogeochemical processes in an aquifer system.</title>
        <authorList>
            <person name="Anantharaman K."/>
            <person name="Brown C.T."/>
            <person name="Hug L.A."/>
            <person name="Sharon I."/>
            <person name="Castelle C.J."/>
            <person name="Probst A.J."/>
            <person name="Thomas B.C."/>
            <person name="Singh A."/>
            <person name="Wilkins M.J."/>
            <person name="Karaoz U."/>
            <person name="Brodie E.L."/>
            <person name="Williams K.H."/>
            <person name="Hubbard S.S."/>
            <person name="Banfield J.F."/>
        </authorList>
    </citation>
    <scope>NUCLEOTIDE SEQUENCE [LARGE SCALE GENOMIC DNA]</scope>
</reference>
<comment type="function">
    <text evidence="6">Involved in the regulation of the intracellular balance of NAD and NADP, and is a key enzyme in the biosynthesis of NADP. Catalyzes specifically the phosphorylation on 2'-hydroxyl of the adenosine moiety of NAD to yield NADP.</text>
</comment>
<protein>
    <recommendedName>
        <fullName evidence="6">NAD kinase</fullName>
        <ecNumber evidence="6">2.7.1.23</ecNumber>
    </recommendedName>
    <alternativeName>
        <fullName evidence="6">ATP-dependent NAD kinase</fullName>
    </alternativeName>
</protein>
<evidence type="ECO:0000256" key="6">
    <source>
        <dbReference type="HAMAP-Rule" id="MF_00361"/>
    </source>
</evidence>
<evidence type="ECO:0000256" key="1">
    <source>
        <dbReference type="ARBA" id="ARBA00022679"/>
    </source>
</evidence>
<feature type="active site" description="Proton acceptor" evidence="6">
    <location>
        <position position="48"/>
    </location>
</feature>
<comment type="catalytic activity">
    <reaction evidence="5 6">
        <text>NAD(+) + ATP = ADP + NADP(+) + H(+)</text>
        <dbReference type="Rhea" id="RHEA:18629"/>
        <dbReference type="ChEBI" id="CHEBI:15378"/>
        <dbReference type="ChEBI" id="CHEBI:30616"/>
        <dbReference type="ChEBI" id="CHEBI:57540"/>
        <dbReference type="ChEBI" id="CHEBI:58349"/>
        <dbReference type="ChEBI" id="CHEBI:456216"/>
        <dbReference type="EC" id="2.7.1.23"/>
    </reaction>
</comment>
<evidence type="ECO:0000256" key="5">
    <source>
        <dbReference type="ARBA" id="ARBA00047925"/>
    </source>
</evidence>
<keyword evidence="4 6" id="KW-0520">NAD</keyword>
<evidence type="ECO:0000256" key="4">
    <source>
        <dbReference type="ARBA" id="ARBA00023027"/>
    </source>
</evidence>
<dbReference type="InterPro" id="IPR017437">
    <property type="entry name" value="ATP-NAD_kinase_PpnK-typ_C"/>
</dbReference>
<dbReference type="Pfam" id="PF20143">
    <property type="entry name" value="NAD_kinase_C"/>
    <property type="match status" value="1"/>
</dbReference>
<organism evidence="7 8">
    <name type="scientific">Candidatus Terrybacteria bacterium RIFCSPHIGHO2_01_FULL_48_17</name>
    <dbReference type="NCBI Taxonomy" id="1802362"/>
    <lineage>
        <taxon>Bacteria</taxon>
        <taxon>Candidatus Terryibacteriota</taxon>
    </lineage>
</organism>
<keyword evidence="6" id="KW-0067">ATP-binding</keyword>
<evidence type="ECO:0000256" key="2">
    <source>
        <dbReference type="ARBA" id="ARBA00022777"/>
    </source>
</evidence>
<proteinExistence type="inferred from homology"/>
<dbReference type="Pfam" id="PF01513">
    <property type="entry name" value="NAD_kinase"/>
    <property type="match status" value="1"/>
</dbReference>
<dbReference type="GO" id="GO:0046872">
    <property type="term" value="F:metal ion binding"/>
    <property type="evidence" value="ECO:0007669"/>
    <property type="project" value="UniProtKB-UniRule"/>
</dbReference>
<dbReference type="GO" id="GO:0006741">
    <property type="term" value="P:NADP+ biosynthetic process"/>
    <property type="evidence" value="ECO:0007669"/>
    <property type="project" value="UniProtKB-UniRule"/>
</dbReference>
<evidence type="ECO:0000313" key="7">
    <source>
        <dbReference type="EMBL" id="OHA47649.1"/>
    </source>
</evidence>
<dbReference type="GO" id="GO:0005737">
    <property type="term" value="C:cytoplasm"/>
    <property type="evidence" value="ECO:0007669"/>
    <property type="project" value="UniProtKB-SubCell"/>
</dbReference>
<comment type="subcellular location">
    <subcellularLocation>
        <location evidence="6">Cytoplasm</location>
    </subcellularLocation>
</comment>
<dbReference type="EMBL" id="MHSS01000015">
    <property type="protein sequence ID" value="OHA47649.1"/>
    <property type="molecule type" value="Genomic_DNA"/>
</dbReference>
<dbReference type="PANTHER" id="PTHR20275:SF0">
    <property type="entry name" value="NAD KINASE"/>
    <property type="match status" value="1"/>
</dbReference>
<comment type="cofactor">
    <cofactor evidence="6">
        <name>a divalent metal cation</name>
        <dbReference type="ChEBI" id="CHEBI:60240"/>
    </cofactor>
</comment>
<keyword evidence="6" id="KW-0963">Cytoplasm</keyword>
<dbReference type="Proteomes" id="UP000177629">
    <property type="component" value="Unassembled WGS sequence"/>
</dbReference>
<comment type="caution">
    <text evidence="7">The sequence shown here is derived from an EMBL/GenBank/DDBJ whole genome shotgun (WGS) entry which is preliminary data.</text>
</comment>
<feature type="binding site" evidence="6">
    <location>
        <position position="152"/>
    </location>
    <ligand>
        <name>NAD(+)</name>
        <dbReference type="ChEBI" id="CHEBI:57540"/>
    </ligand>
</feature>
<dbReference type="GO" id="GO:0003951">
    <property type="term" value="F:NAD+ kinase activity"/>
    <property type="evidence" value="ECO:0007669"/>
    <property type="project" value="UniProtKB-UniRule"/>
</dbReference>
<evidence type="ECO:0000256" key="3">
    <source>
        <dbReference type="ARBA" id="ARBA00022857"/>
    </source>
</evidence>
<dbReference type="PANTHER" id="PTHR20275">
    <property type="entry name" value="NAD KINASE"/>
    <property type="match status" value="1"/>
</dbReference>
<feature type="binding site" evidence="6">
    <location>
        <begin position="163"/>
        <end position="168"/>
    </location>
    <ligand>
        <name>NAD(+)</name>
        <dbReference type="ChEBI" id="CHEBI:57540"/>
    </ligand>
</feature>
<feature type="binding site" evidence="6">
    <location>
        <position position="187"/>
    </location>
    <ligand>
        <name>NAD(+)</name>
        <dbReference type="ChEBI" id="CHEBI:57540"/>
    </ligand>
</feature>
<dbReference type="Gene3D" id="2.60.200.30">
    <property type="entry name" value="Probable inorganic polyphosphate/atp-NAD kinase, domain 2"/>
    <property type="match status" value="1"/>
</dbReference>
<keyword evidence="6" id="KW-0547">Nucleotide-binding</keyword>
<dbReference type="SUPFAM" id="SSF111331">
    <property type="entry name" value="NAD kinase/diacylglycerol kinase-like"/>
    <property type="match status" value="1"/>
</dbReference>
<dbReference type="EC" id="2.7.1.23" evidence="6"/>
<keyword evidence="2 6" id="KW-0418">Kinase</keyword>